<proteinExistence type="predicted"/>
<protein>
    <submittedName>
        <fullName evidence="1">Uncharacterized protein</fullName>
    </submittedName>
</protein>
<evidence type="ECO:0000313" key="1">
    <source>
        <dbReference type="EMBL" id="CCC74168.1"/>
    </source>
</evidence>
<dbReference type="EMBL" id="HE576794">
    <property type="protein sequence ID" value="CCC74168.1"/>
    <property type="molecule type" value="Genomic_DNA"/>
</dbReference>
<reference evidence="1 2" key="1">
    <citation type="journal article" date="2011" name="J. Bacteriol.">
        <title>Genome Sequence of the Ruminal Bacterium Megasphaera elsdenii.</title>
        <authorList>
            <person name="Marx H."/>
            <person name="Graf A.B."/>
            <person name="Tatto N."/>
            <person name="Thallinger G.G."/>
            <person name="Mattanovich D."/>
            <person name="Sauer M."/>
        </authorList>
    </citation>
    <scope>NUCLEOTIDE SEQUENCE [LARGE SCALE GENOMIC DNA]</scope>
    <source>
        <strain evidence="1 2">DSM 20460</strain>
    </source>
</reference>
<sequence>MIVLSENGKVLMDAKSIFISEIKNKEDKNLIDGYRILGSCETSPRPAVLRTFNGEDSLKDAQEVLSRIGDAFHGVNIVNNL</sequence>
<name>G0VSC8_MEGEL</name>
<keyword evidence="2" id="KW-1185">Reference proteome</keyword>
<dbReference type="RefSeq" id="WP_014016891.1">
    <property type="nucleotide sequence ID" value="NC_015873.1"/>
</dbReference>
<dbReference type="Proteomes" id="UP000010111">
    <property type="component" value="Chromosome"/>
</dbReference>
<dbReference type="STRING" id="1064535.MELS_1950"/>
<dbReference type="HOGENOM" id="CLU_2569803_0_0_9"/>
<organism evidence="1 2">
    <name type="scientific">Megasphaera elsdenii DSM 20460</name>
    <dbReference type="NCBI Taxonomy" id="1064535"/>
    <lineage>
        <taxon>Bacteria</taxon>
        <taxon>Bacillati</taxon>
        <taxon>Bacillota</taxon>
        <taxon>Negativicutes</taxon>
        <taxon>Veillonellales</taxon>
        <taxon>Veillonellaceae</taxon>
        <taxon>Megasphaera</taxon>
    </lineage>
</organism>
<gene>
    <name evidence="1" type="ORF">MELS_1950</name>
</gene>
<accession>G0VSC8</accession>
<dbReference type="GeneID" id="97492497"/>
<dbReference type="AlphaFoldDB" id="G0VSC8"/>
<dbReference type="KEGG" id="med:MELS_1950"/>
<evidence type="ECO:0000313" key="2">
    <source>
        <dbReference type="Proteomes" id="UP000010111"/>
    </source>
</evidence>